<reference evidence="5" key="1">
    <citation type="submission" date="2021-01" db="EMBL/GenBank/DDBJ databases">
        <authorList>
            <person name="Corre E."/>
            <person name="Pelletier E."/>
            <person name="Niang G."/>
            <person name="Scheremetjew M."/>
            <person name="Finn R."/>
            <person name="Kale V."/>
            <person name="Holt S."/>
            <person name="Cochrane G."/>
            <person name="Meng A."/>
            <person name="Brown T."/>
            <person name="Cohen L."/>
        </authorList>
    </citation>
    <scope>NUCLEOTIDE SEQUENCE</scope>
    <source>
        <strain evidence="5">CCMP 2712</strain>
    </source>
</reference>
<feature type="domain" description="PPIase cyclophilin-type" evidence="4">
    <location>
        <begin position="1"/>
        <end position="114"/>
    </location>
</feature>
<evidence type="ECO:0000256" key="3">
    <source>
        <dbReference type="SAM" id="MobiDB-lite"/>
    </source>
</evidence>
<protein>
    <recommendedName>
        <fullName evidence="4">PPIase cyclophilin-type domain-containing protein</fullName>
    </recommendedName>
</protein>
<dbReference type="AlphaFoldDB" id="A0A7S4UWM0"/>
<evidence type="ECO:0000256" key="2">
    <source>
        <dbReference type="ARBA" id="ARBA00023242"/>
    </source>
</evidence>
<dbReference type="PROSITE" id="PS50072">
    <property type="entry name" value="CSA_PPIASE_2"/>
    <property type="match status" value="1"/>
</dbReference>
<feature type="compositionally biased region" description="Basic and acidic residues" evidence="3">
    <location>
        <begin position="451"/>
        <end position="460"/>
    </location>
</feature>
<dbReference type="InterPro" id="IPR044666">
    <property type="entry name" value="Cyclophilin_A-like"/>
</dbReference>
<evidence type="ECO:0000313" key="5">
    <source>
        <dbReference type="EMBL" id="CAE2333763.1"/>
    </source>
</evidence>
<dbReference type="PANTHER" id="PTHR45625">
    <property type="entry name" value="PEPTIDYL-PROLYL CIS-TRANS ISOMERASE-RELATED"/>
    <property type="match status" value="1"/>
</dbReference>
<proteinExistence type="predicted"/>
<dbReference type="GO" id="GO:0003755">
    <property type="term" value="F:peptidyl-prolyl cis-trans isomerase activity"/>
    <property type="evidence" value="ECO:0007669"/>
    <property type="project" value="InterPro"/>
</dbReference>
<organism evidence="5">
    <name type="scientific">Guillardia theta</name>
    <name type="common">Cryptophyte</name>
    <name type="synonym">Cryptomonas phi</name>
    <dbReference type="NCBI Taxonomy" id="55529"/>
    <lineage>
        <taxon>Eukaryota</taxon>
        <taxon>Cryptophyceae</taxon>
        <taxon>Pyrenomonadales</taxon>
        <taxon>Geminigeraceae</taxon>
        <taxon>Guillardia</taxon>
    </lineage>
</organism>
<feature type="region of interest" description="Disordered" evidence="3">
    <location>
        <begin position="439"/>
        <end position="476"/>
    </location>
</feature>
<feature type="region of interest" description="Disordered" evidence="3">
    <location>
        <begin position="254"/>
        <end position="274"/>
    </location>
</feature>
<feature type="region of interest" description="Disordered" evidence="3">
    <location>
        <begin position="187"/>
        <end position="239"/>
    </location>
</feature>
<dbReference type="InterPro" id="IPR002130">
    <property type="entry name" value="Cyclophilin-type_PPIase_dom"/>
</dbReference>
<dbReference type="InterPro" id="IPR029000">
    <property type="entry name" value="Cyclophilin-like_dom_sf"/>
</dbReference>
<dbReference type="PRINTS" id="PR00153">
    <property type="entry name" value="CSAPPISMRASE"/>
</dbReference>
<dbReference type="SUPFAM" id="SSF50891">
    <property type="entry name" value="Cyclophilin-like"/>
    <property type="match status" value="1"/>
</dbReference>
<dbReference type="PANTHER" id="PTHR45625:SF6">
    <property type="entry name" value="SPLICEOSOME-ASSOCIATED PROTEIN CWC27 HOMOLOG"/>
    <property type="match status" value="1"/>
</dbReference>
<dbReference type="GO" id="GO:0071013">
    <property type="term" value="C:catalytic step 2 spliceosome"/>
    <property type="evidence" value="ECO:0007669"/>
    <property type="project" value="TreeGrafter"/>
</dbReference>
<feature type="compositionally biased region" description="Basic and acidic residues" evidence="3">
    <location>
        <begin position="187"/>
        <end position="209"/>
    </location>
</feature>
<evidence type="ECO:0000259" key="4">
    <source>
        <dbReference type="PROSITE" id="PS50072"/>
    </source>
</evidence>
<feature type="compositionally biased region" description="Acidic residues" evidence="3">
    <location>
        <begin position="215"/>
        <end position="225"/>
    </location>
</feature>
<dbReference type="Gene3D" id="2.40.100.10">
    <property type="entry name" value="Cyclophilin-like"/>
    <property type="match status" value="1"/>
</dbReference>
<dbReference type="Pfam" id="PF00160">
    <property type="entry name" value="Pro_isomerase"/>
    <property type="match status" value="1"/>
</dbReference>
<name>A0A7S4UWM0_GUITH</name>
<evidence type="ECO:0000256" key="1">
    <source>
        <dbReference type="ARBA" id="ARBA00004123"/>
    </source>
</evidence>
<feature type="region of interest" description="Disordered" evidence="3">
    <location>
        <begin position="367"/>
        <end position="399"/>
    </location>
</feature>
<sequence>MFHRIIPKFMVQGGDPTGTGSGGESVYGETFKDEIHSRLRFSVRGLVAMANGGRNDNGSQFFMTLAPCEWLNGKHTIFGKVTGKTIFNLDAMGASECDQDDRPLYPPRILSTEVLLNPFDDIIPREVAPKQQEEEKPKIKVKKNKSLLSFADDEEAPGLEEESTTLPIKKKMVSAHDVLEDARLVKESDEVGLERSVEDKRRDEMEVRKAAGGNDDADEDEYSSSDDEKSKKKSAGEKRVERFVAVKETKLKKLQDQTKQEENIDMPDDFDEREKEREARILEMERLKKEILNMKKGTRAVKLGDQAIDKDAELLSTHEQKRAQLKRKKQTGKHRQFDTMEKLQAFRENVGKTLFGDVMGIAKQKQLAKAEREREREREKEKEAEREREKEQQKQELVRTEVGAIGWQEALDDYDDSDWLGGNGLKFAKESKVSFLQREMENDDSLATYDPLKDQRPKDAKRQRRYDPLNPLQDEM</sequence>
<feature type="compositionally biased region" description="Basic and acidic residues" evidence="3">
    <location>
        <begin position="368"/>
        <end position="399"/>
    </location>
</feature>
<dbReference type="EMBL" id="HBKN01044480">
    <property type="protein sequence ID" value="CAE2333763.1"/>
    <property type="molecule type" value="Transcribed_RNA"/>
</dbReference>
<feature type="compositionally biased region" description="Basic and acidic residues" evidence="3">
    <location>
        <begin position="226"/>
        <end position="239"/>
    </location>
</feature>
<keyword evidence="2" id="KW-0539">Nucleus</keyword>
<accession>A0A7S4UWM0</accession>
<comment type="subcellular location">
    <subcellularLocation>
        <location evidence="1">Nucleus</location>
    </subcellularLocation>
</comment>
<gene>
    <name evidence="5" type="ORF">GTHE00462_LOCUS34844</name>
</gene>